<dbReference type="CDD" id="cd19481">
    <property type="entry name" value="RecA-like_protease"/>
    <property type="match status" value="1"/>
</dbReference>
<keyword evidence="2 3" id="KW-0067">ATP-binding</keyword>
<evidence type="ECO:0000256" key="3">
    <source>
        <dbReference type="RuleBase" id="RU003651"/>
    </source>
</evidence>
<dbReference type="OrthoDB" id="10042665at2759"/>
<evidence type="ECO:0000256" key="1">
    <source>
        <dbReference type="ARBA" id="ARBA00022741"/>
    </source>
</evidence>
<keyword evidence="6" id="KW-1185">Reference proteome</keyword>
<dbReference type="GO" id="GO:0003676">
    <property type="term" value="F:nucleic acid binding"/>
    <property type="evidence" value="ECO:0007669"/>
    <property type="project" value="InterPro"/>
</dbReference>
<dbReference type="InterPro" id="IPR003959">
    <property type="entry name" value="ATPase_AAA_core"/>
</dbReference>
<dbReference type="Pfam" id="PF00004">
    <property type="entry name" value="AAA"/>
    <property type="match status" value="1"/>
</dbReference>
<dbReference type="Gene3D" id="3.40.50.300">
    <property type="entry name" value="P-loop containing nucleotide triphosphate hydrolases"/>
    <property type="match status" value="1"/>
</dbReference>
<dbReference type="InterPro" id="IPR027417">
    <property type="entry name" value="P-loop_NTPase"/>
</dbReference>
<evidence type="ECO:0000259" key="4">
    <source>
        <dbReference type="Pfam" id="PF00004"/>
    </source>
</evidence>
<reference evidence="5" key="1">
    <citation type="submission" date="2021-02" db="EMBL/GenBank/DDBJ databases">
        <authorList>
            <person name="Dougan E. K."/>
            <person name="Rhodes N."/>
            <person name="Thang M."/>
            <person name="Chan C."/>
        </authorList>
    </citation>
    <scope>NUCLEOTIDE SEQUENCE</scope>
</reference>
<dbReference type="InterPro" id="IPR035979">
    <property type="entry name" value="RBD_domain_sf"/>
</dbReference>
<dbReference type="EMBL" id="CAJNDS010000139">
    <property type="protein sequence ID" value="CAE6969610.1"/>
    <property type="molecule type" value="Genomic_DNA"/>
</dbReference>
<name>A0A812I220_9DINO</name>
<dbReference type="AlphaFoldDB" id="A0A812I220"/>
<dbReference type="InterPro" id="IPR012677">
    <property type="entry name" value="Nucleotide-bd_a/b_plait_sf"/>
</dbReference>
<comment type="caution">
    <text evidence="5">The sequence shown here is derived from an EMBL/GenBank/DDBJ whole genome shotgun (WGS) entry which is preliminary data.</text>
</comment>
<dbReference type="PROSITE" id="PS00674">
    <property type="entry name" value="AAA"/>
    <property type="match status" value="1"/>
</dbReference>
<feature type="domain" description="ATPase AAA-type core" evidence="4">
    <location>
        <begin position="176"/>
        <end position="315"/>
    </location>
</feature>
<dbReference type="InterPro" id="IPR003960">
    <property type="entry name" value="ATPase_AAA_CS"/>
</dbReference>
<sequence length="452" mass="50809">MSSTGSRIYIRASDGTKGHLAICPLRDVVERQQLEGYLQRYGDFEDLWLPWKAADQRPFGFVTFKDSAAAQRFVEWSPHKVPDATEEIIAKWGQGQKKAQTQWKSSARDHVEGMLQPLEVDADVSMRNYHFESEQKKQSLAGILKSADGAYQDKLAASRKIITGRVPKKGKPQLHLFCGPPATGKTLAMKVIAAEGGLKPFYMKLGELGYNTSTAMQNALKEVDKMSSGPDGVGVAVLIDEAEQVFSSRRSMQDANSVKVEAKKELVRAFLEWTDGLQSRPRDAKPIVVVMATNLRSSIDEAVQSRVGKTIEFSYPTLAQCKQHFAANAPKVKKWHWLLAASSRLLVMDFRELEAVHDLVCERDAEKLGVSPGDVKAFSDYLPAMWSVWSQRGRHGSSDRTASRMIDALKLIIWQLPYFSYHLRVVRHEMQPLRQKLMLLLNAVLQPLRARL</sequence>
<dbReference type="Proteomes" id="UP000604046">
    <property type="component" value="Unassembled WGS sequence"/>
</dbReference>
<dbReference type="PANTHER" id="PTHR23073">
    <property type="entry name" value="26S PROTEASOME REGULATORY SUBUNIT"/>
    <property type="match status" value="1"/>
</dbReference>
<organism evidence="5 6">
    <name type="scientific">Symbiodinium natans</name>
    <dbReference type="NCBI Taxonomy" id="878477"/>
    <lineage>
        <taxon>Eukaryota</taxon>
        <taxon>Sar</taxon>
        <taxon>Alveolata</taxon>
        <taxon>Dinophyceae</taxon>
        <taxon>Suessiales</taxon>
        <taxon>Symbiodiniaceae</taxon>
        <taxon>Symbiodinium</taxon>
    </lineage>
</organism>
<dbReference type="SUPFAM" id="SSF54928">
    <property type="entry name" value="RNA-binding domain, RBD"/>
    <property type="match status" value="1"/>
</dbReference>
<dbReference type="SUPFAM" id="SSF52540">
    <property type="entry name" value="P-loop containing nucleoside triphosphate hydrolases"/>
    <property type="match status" value="1"/>
</dbReference>
<evidence type="ECO:0000313" key="5">
    <source>
        <dbReference type="EMBL" id="CAE6969610.1"/>
    </source>
</evidence>
<dbReference type="Gene3D" id="3.30.70.330">
    <property type="match status" value="1"/>
</dbReference>
<protein>
    <recommendedName>
        <fullName evidence="4">ATPase AAA-type core domain-containing protein</fullName>
    </recommendedName>
</protein>
<proteinExistence type="inferred from homology"/>
<dbReference type="CDD" id="cd00590">
    <property type="entry name" value="RRM_SF"/>
    <property type="match status" value="1"/>
</dbReference>
<evidence type="ECO:0000313" key="6">
    <source>
        <dbReference type="Proteomes" id="UP000604046"/>
    </source>
</evidence>
<dbReference type="InterPro" id="IPR050221">
    <property type="entry name" value="26S_Proteasome_ATPase"/>
</dbReference>
<comment type="similarity">
    <text evidence="3">Belongs to the AAA ATPase family.</text>
</comment>
<dbReference type="GO" id="GO:0016887">
    <property type="term" value="F:ATP hydrolysis activity"/>
    <property type="evidence" value="ECO:0007669"/>
    <property type="project" value="InterPro"/>
</dbReference>
<keyword evidence="1 3" id="KW-0547">Nucleotide-binding</keyword>
<accession>A0A812I220</accession>
<dbReference type="GO" id="GO:0005524">
    <property type="term" value="F:ATP binding"/>
    <property type="evidence" value="ECO:0007669"/>
    <property type="project" value="UniProtKB-KW"/>
</dbReference>
<evidence type="ECO:0000256" key="2">
    <source>
        <dbReference type="ARBA" id="ARBA00022840"/>
    </source>
</evidence>
<gene>
    <name evidence="5" type="ORF">SNAT2548_LOCUS2419</name>
</gene>